<dbReference type="Proteomes" id="UP001500665">
    <property type="component" value="Unassembled WGS sequence"/>
</dbReference>
<gene>
    <name evidence="3" type="ORF">GCM10009550_15350</name>
</gene>
<sequence>MIFTAEELAYLAAQPLGRLATLAHDGTLQNNPVSFEVNAEGGYIDIGGWRMGESRKFANIRHNPQVSFVVDDIASFQPWTVRGIEIRGIAEAVTGVPRAEGDFLSGEVIRIRPRRVRSWGIPDGAAGTARWTPLPETV</sequence>
<dbReference type="InterPro" id="IPR011576">
    <property type="entry name" value="Pyridox_Oxase_N"/>
</dbReference>
<protein>
    <submittedName>
        <fullName evidence="3">PPOX class F420-dependent oxidoreductase</fullName>
    </submittedName>
</protein>
<reference evidence="3 4" key="1">
    <citation type="journal article" date="2019" name="Int. J. Syst. Evol. Microbiol.">
        <title>The Global Catalogue of Microorganisms (GCM) 10K type strain sequencing project: providing services to taxonomists for standard genome sequencing and annotation.</title>
        <authorList>
            <consortium name="The Broad Institute Genomics Platform"/>
            <consortium name="The Broad Institute Genome Sequencing Center for Infectious Disease"/>
            <person name="Wu L."/>
            <person name="Ma J."/>
        </authorList>
    </citation>
    <scope>NUCLEOTIDE SEQUENCE [LARGE SCALE GENOMIC DNA]</scope>
    <source>
        <strain evidence="3 4">JCM 10696</strain>
    </source>
</reference>
<organism evidence="3 4">
    <name type="scientific">Actinocorallia libanotica</name>
    <dbReference type="NCBI Taxonomy" id="46162"/>
    <lineage>
        <taxon>Bacteria</taxon>
        <taxon>Bacillati</taxon>
        <taxon>Actinomycetota</taxon>
        <taxon>Actinomycetes</taxon>
        <taxon>Streptosporangiales</taxon>
        <taxon>Thermomonosporaceae</taxon>
        <taxon>Actinocorallia</taxon>
    </lineage>
</organism>
<evidence type="ECO:0000313" key="3">
    <source>
        <dbReference type="EMBL" id="GAA0943376.1"/>
    </source>
</evidence>
<feature type="domain" description="Pyridoxamine 5'-phosphate oxidase N-terminal" evidence="2">
    <location>
        <begin position="4"/>
        <end position="97"/>
    </location>
</feature>
<dbReference type="PANTHER" id="PTHR35176">
    <property type="entry name" value="HEME OXYGENASE HI_0854-RELATED"/>
    <property type="match status" value="1"/>
</dbReference>
<dbReference type="Pfam" id="PF01243">
    <property type="entry name" value="PNPOx_N"/>
    <property type="match status" value="1"/>
</dbReference>
<dbReference type="NCBIfam" id="TIGR04023">
    <property type="entry name" value="PPOX_MSMEG_5819"/>
    <property type="match status" value="1"/>
</dbReference>
<dbReference type="InterPro" id="IPR024031">
    <property type="entry name" value="MSMEG_5819/OxyR"/>
</dbReference>
<evidence type="ECO:0000259" key="2">
    <source>
        <dbReference type="Pfam" id="PF01243"/>
    </source>
</evidence>
<accession>A0ABN1QK00</accession>
<keyword evidence="1" id="KW-0560">Oxidoreductase</keyword>
<evidence type="ECO:0000256" key="1">
    <source>
        <dbReference type="ARBA" id="ARBA00023002"/>
    </source>
</evidence>
<dbReference type="Gene3D" id="2.30.110.10">
    <property type="entry name" value="Electron Transport, Fmn-binding Protein, Chain A"/>
    <property type="match status" value="1"/>
</dbReference>
<proteinExistence type="predicted"/>
<dbReference type="RefSeq" id="WP_344238226.1">
    <property type="nucleotide sequence ID" value="NZ_BAAAHH010000004.1"/>
</dbReference>
<dbReference type="InterPro" id="IPR012349">
    <property type="entry name" value="Split_barrel_FMN-bd"/>
</dbReference>
<evidence type="ECO:0000313" key="4">
    <source>
        <dbReference type="Proteomes" id="UP001500665"/>
    </source>
</evidence>
<comment type="caution">
    <text evidence="3">The sequence shown here is derived from an EMBL/GenBank/DDBJ whole genome shotgun (WGS) entry which is preliminary data.</text>
</comment>
<dbReference type="PANTHER" id="PTHR35176:SF6">
    <property type="entry name" value="HEME OXYGENASE HI_0854-RELATED"/>
    <property type="match status" value="1"/>
</dbReference>
<dbReference type="SUPFAM" id="SSF50475">
    <property type="entry name" value="FMN-binding split barrel"/>
    <property type="match status" value="1"/>
</dbReference>
<name>A0ABN1QK00_9ACTN</name>
<keyword evidence="4" id="KW-1185">Reference proteome</keyword>
<dbReference type="InterPro" id="IPR052019">
    <property type="entry name" value="F420H2_bilvrd_red/Heme_oxyg"/>
</dbReference>
<dbReference type="EMBL" id="BAAAHH010000004">
    <property type="protein sequence ID" value="GAA0943376.1"/>
    <property type="molecule type" value="Genomic_DNA"/>
</dbReference>